<organism evidence="2 3">
    <name type="scientific">Candidatus Brocadia fulgida</name>
    <dbReference type="NCBI Taxonomy" id="380242"/>
    <lineage>
        <taxon>Bacteria</taxon>
        <taxon>Pseudomonadati</taxon>
        <taxon>Planctomycetota</taxon>
        <taxon>Candidatus Brocadiia</taxon>
        <taxon>Candidatus Brocadiales</taxon>
        <taxon>Candidatus Brocadiaceae</taxon>
        <taxon>Candidatus Brocadia</taxon>
    </lineage>
</organism>
<evidence type="ECO:0000313" key="2">
    <source>
        <dbReference type="EMBL" id="KKO18567.1"/>
    </source>
</evidence>
<evidence type="ECO:0000313" key="3">
    <source>
        <dbReference type="Proteomes" id="UP000034954"/>
    </source>
</evidence>
<dbReference type="Proteomes" id="UP000034954">
    <property type="component" value="Unassembled WGS sequence"/>
</dbReference>
<reference evidence="2 3" key="1">
    <citation type="journal article" date="2013" name="BMC Microbiol.">
        <title>Identification of the type II cytochrome c maturation pathway in anammox bacteria by comparative genomics.</title>
        <authorList>
            <person name="Ferousi C."/>
            <person name="Speth D.R."/>
            <person name="Reimann J."/>
            <person name="Op den Camp H.J."/>
            <person name="Allen J.W."/>
            <person name="Keltjens J.T."/>
            <person name="Jetten M.S."/>
        </authorList>
    </citation>
    <scope>NUCLEOTIDE SEQUENCE [LARGE SCALE GENOMIC DNA]</scope>
    <source>
        <strain evidence="2">RU1</strain>
    </source>
</reference>
<evidence type="ECO:0000259" key="1">
    <source>
        <dbReference type="Pfam" id="PF26551"/>
    </source>
</evidence>
<gene>
    <name evidence="2" type="ORF">BROFUL_02735</name>
</gene>
<comment type="caution">
    <text evidence="2">The sequence shown here is derived from an EMBL/GenBank/DDBJ whole genome shotgun (WGS) entry which is preliminary data.</text>
</comment>
<name>A0A0M2URS4_9BACT</name>
<accession>A0A0M2URS4</accession>
<proteinExistence type="predicted"/>
<protein>
    <recommendedName>
        <fullName evidence="1">DUF8180 domain-containing protein</fullName>
    </recommendedName>
</protein>
<dbReference type="AlphaFoldDB" id="A0A0M2URS4"/>
<dbReference type="InterPro" id="IPR058493">
    <property type="entry name" value="DUF8180"/>
</dbReference>
<dbReference type="EMBL" id="LAQJ01000254">
    <property type="protein sequence ID" value="KKO18567.1"/>
    <property type="molecule type" value="Genomic_DNA"/>
</dbReference>
<sequence length="74" mass="8442">MNDIEKLRQLLPHWLEHNAEHASEFLKWANRARATGEDRLAHHLEAAAKKLEAAKHDLARAIEQGGQAEDSCHR</sequence>
<keyword evidence="3" id="KW-1185">Reference proteome</keyword>
<feature type="domain" description="DUF8180" evidence="1">
    <location>
        <begin position="7"/>
        <end position="63"/>
    </location>
</feature>
<dbReference type="Pfam" id="PF26551">
    <property type="entry name" value="DUF8180"/>
    <property type="match status" value="1"/>
</dbReference>